<dbReference type="InterPro" id="IPR007710">
    <property type="entry name" value="Nucleoside_deoxyribTrfase"/>
</dbReference>
<sequence>MYVYLAGPIRSNAEENRLYRARATKYLQDLGIDVFDPSGAWGWAVKNRSSNHSVALINLLAVRQSRIVLAHYDPASFGTNVEVGYGLAWDKQIALWGEGLI</sequence>
<dbReference type="Gene3D" id="3.40.50.450">
    <property type="match status" value="1"/>
</dbReference>
<dbReference type="SUPFAM" id="SSF52309">
    <property type="entry name" value="N-(deoxy)ribosyltransferase-like"/>
    <property type="match status" value="1"/>
</dbReference>
<gene>
    <name evidence="1" type="ORF">LCGC14_1215360</name>
</gene>
<protein>
    <recommendedName>
        <fullName evidence="2">Nucleoside 2-deoxyribosyltransferase</fullName>
    </recommendedName>
</protein>
<reference evidence="1" key="1">
    <citation type="journal article" date="2015" name="Nature">
        <title>Complex archaea that bridge the gap between prokaryotes and eukaryotes.</title>
        <authorList>
            <person name="Spang A."/>
            <person name="Saw J.H."/>
            <person name="Jorgensen S.L."/>
            <person name="Zaremba-Niedzwiedzka K."/>
            <person name="Martijn J."/>
            <person name="Lind A.E."/>
            <person name="van Eijk R."/>
            <person name="Schleper C."/>
            <person name="Guy L."/>
            <person name="Ettema T.J."/>
        </authorList>
    </citation>
    <scope>NUCLEOTIDE SEQUENCE</scope>
</reference>
<name>A0A0F9NV43_9ZZZZ</name>
<evidence type="ECO:0000313" key="1">
    <source>
        <dbReference type="EMBL" id="KKM92740.1"/>
    </source>
</evidence>
<evidence type="ECO:0008006" key="2">
    <source>
        <dbReference type="Google" id="ProtNLM"/>
    </source>
</evidence>
<feature type="non-terminal residue" evidence="1">
    <location>
        <position position="101"/>
    </location>
</feature>
<dbReference type="AlphaFoldDB" id="A0A0F9NV43"/>
<dbReference type="EMBL" id="LAZR01006353">
    <property type="protein sequence ID" value="KKM92740.1"/>
    <property type="molecule type" value="Genomic_DNA"/>
</dbReference>
<dbReference type="Pfam" id="PF05014">
    <property type="entry name" value="Nuc_deoxyrib_tr"/>
    <property type="match status" value="1"/>
</dbReference>
<accession>A0A0F9NV43</accession>
<proteinExistence type="predicted"/>
<comment type="caution">
    <text evidence="1">The sequence shown here is derived from an EMBL/GenBank/DDBJ whole genome shotgun (WGS) entry which is preliminary data.</text>
</comment>
<organism evidence="1">
    <name type="scientific">marine sediment metagenome</name>
    <dbReference type="NCBI Taxonomy" id="412755"/>
    <lineage>
        <taxon>unclassified sequences</taxon>
        <taxon>metagenomes</taxon>
        <taxon>ecological metagenomes</taxon>
    </lineage>
</organism>